<dbReference type="InterPro" id="IPR011050">
    <property type="entry name" value="Pectin_lyase_fold/virulence"/>
</dbReference>
<gene>
    <name evidence="2" type="ORF">EVOR1521_LOCUS24572</name>
</gene>
<feature type="compositionally biased region" description="Acidic residues" evidence="1">
    <location>
        <begin position="241"/>
        <end position="253"/>
    </location>
</feature>
<feature type="region of interest" description="Disordered" evidence="1">
    <location>
        <begin position="241"/>
        <end position="266"/>
    </location>
</feature>
<dbReference type="EMBL" id="CAUJNA010003415">
    <property type="protein sequence ID" value="CAJ1401425.1"/>
    <property type="molecule type" value="Genomic_DNA"/>
</dbReference>
<accession>A0AA36J870</accession>
<organism evidence="2 3">
    <name type="scientific">Effrenium voratum</name>
    <dbReference type="NCBI Taxonomy" id="2562239"/>
    <lineage>
        <taxon>Eukaryota</taxon>
        <taxon>Sar</taxon>
        <taxon>Alveolata</taxon>
        <taxon>Dinophyceae</taxon>
        <taxon>Suessiales</taxon>
        <taxon>Symbiodiniaceae</taxon>
        <taxon>Effrenium</taxon>
    </lineage>
</organism>
<keyword evidence="3" id="KW-1185">Reference proteome</keyword>
<dbReference type="Proteomes" id="UP001178507">
    <property type="component" value="Unassembled WGS sequence"/>
</dbReference>
<feature type="non-terminal residue" evidence="2">
    <location>
        <position position="1"/>
    </location>
</feature>
<evidence type="ECO:0000256" key="1">
    <source>
        <dbReference type="SAM" id="MobiDB-lite"/>
    </source>
</evidence>
<dbReference type="AlphaFoldDB" id="A0AA36J870"/>
<proteinExistence type="predicted"/>
<feature type="compositionally biased region" description="Basic and acidic residues" evidence="1">
    <location>
        <begin position="257"/>
        <end position="266"/>
    </location>
</feature>
<reference evidence="2" key="1">
    <citation type="submission" date="2023-08" db="EMBL/GenBank/DDBJ databases">
        <authorList>
            <person name="Chen Y."/>
            <person name="Shah S."/>
            <person name="Dougan E. K."/>
            <person name="Thang M."/>
            <person name="Chan C."/>
        </authorList>
    </citation>
    <scope>NUCLEOTIDE SEQUENCE</scope>
</reference>
<comment type="caution">
    <text evidence="2">The sequence shown here is derived from an EMBL/GenBank/DDBJ whole genome shotgun (WGS) entry which is preliminary data.</text>
</comment>
<evidence type="ECO:0000313" key="2">
    <source>
        <dbReference type="EMBL" id="CAJ1401425.1"/>
    </source>
</evidence>
<protein>
    <recommendedName>
        <fullName evidence="4">Right handed beta helix domain-containing protein</fullName>
    </recommendedName>
</protein>
<name>A0AA36J870_9DINO</name>
<evidence type="ECO:0008006" key="4">
    <source>
        <dbReference type="Google" id="ProtNLM"/>
    </source>
</evidence>
<dbReference type="SUPFAM" id="SSF51126">
    <property type="entry name" value="Pectin lyase-like"/>
    <property type="match status" value="1"/>
</dbReference>
<sequence>VVPSQWPSIAAAVEAAEEGALIQVQPNHVEQLLQPLILDKNICLAGPADNSALIQGEGLIVAGGKSLSSVVLSRLRFQITGGPALLLAGGCSVERCEVECAGGVGVEVAAHSEVRILRSVVRDCQVGISLAGGAASALLEGTHIERCACGLALTGLDVEEGWGDVLAPLSGASLTLNEADLRLRAWSVREKGGVMRHAPLGEEISLCGWPYEQCNVVVPTDRGPVVLHINGGKVNATLWDDEDEGTAESEGDAQDSSFHEVDLSKA</sequence>
<evidence type="ECO:0000313" key="3">
    <source>
        <dbReference type="Proteomes" id="UP001178507"/>
    </source>
</evidence>